<keyword evidence="2" id="KW-1185">Reference proteome</keyword>
<dbReference type="Proteomes" id="UP000030653">
    <property type="component" value="Unassembled WGS sequence"/>
</dbReference>
<reference evidence="1 2" key="1">
    <citation type="journal article" date="2012" name="Science">
        <title>The Paleozoic origin of enzymatic lignin decomposition reconstructed from 31 fungal genomes.</title>
        <authorList>
            <person name="Floudas D."/>
            <person name="Binder M."/>
            <person name="Riley R."/>
            <person name="Barry K."/>
            <person name="Blanchette R.A."/>
            <person name="Henrissat B."/>
            <person name="Martinez A.T."/>
            <person name="Otillar R."/>
            <person name="Spatafora J.W."/>
            <person name="Yadav J.S."/>
            <person name="Aerts A."/>
            <person name="Benoit I."/>
            <person name="Boyd A."/>
            <person name="Carlson A."/>
            <person name="Copeland A."/>
            <person name="Coutinho P.M."/>
            <person name="de Vries R.P."/>
            <person name="Ferreira P."/>
            <person name="Findley K."/>
            <person name="Foster B."/>
            <person name="Gaskell J."/>
            <person name="Glotzer D."/>
            <person name="Gorecki P."/>
            <person name="Heitman J."/>
            <person name="Hesse C."/>
            <person name="Hori C."/>
            <person name="Igarashi K."/>
            <person name="Jurgens J.A."/>
            <person name="Kallen N."/>
            <person name="Kersten P."/>
            <person name="Kohler A."/>
            <person name="Kuees U."/>
            <person name="Kumar T.K.A."/>
            <person name="Kuo A."/>
            <person name="LaButti K."/>
            <person name="Larrondo L.F."/>
            <person name="Lindquist E."/>
            <person name="Ling A."/>
            <person name="Lombard V."/>
            <person name="Lucas S."/>
            <person name="Lundell T."/>
            <person name="Martin R."/>
            <person name="McLaughlin D.J."/>
            <person name="Morgenstern I."/>
            <person name="Morin E."/>
            <person name="Murat C."/>
            <person name="Nagy L.G."/>
            <person name="Nolan M."/>
            <person name="Ohm R.A."/>
            <person name="Patyshakuliyeva A."/>
            <person name="Rokas A."/>
            <person name="Ruiz-Duenas F.J."/>
            <person name="Sabat G."/>
            <person name="Salamov A."/>
            <person name="Samejima M."/>
            <person name="Schmutz J."/>
            <person name="Slot J.C."/>
            <person name="St John F."/>
            <person name="Stenlid J."/>
            <person name="Sun H."/>
            <person name="Sun S."/>
            <person name="Syed K."/>
            <person name="Tsang A."/>
            <person name="Wiebenga A."/>
            <person name="Young D."/>
            <person name="Pisabarro A."/>
            <person name="Eastwood D.C."/>
            <person name="Martin F."/>
            <person name="Cullen D."/>
            <person name="Grigoriev I.V."/>
            <person name="Hibbett D.S."/>
        </authorList>
    </citation>
    <scope>NUCLEOTIDE SEQUENCE [LARGE SCALE GENOMIC DNA]</scope>
    <source>
        <strain evidence="1 2">DJM-731 SS1</strain>
    </source>
</reference>
<sequence>MLVSPCQQPKKRPVNGSTKLDTHFSSFIPRYMQLLFPWIYAISSRADVGCVTQLLENLTTCHRCADIPALAYIPALCGSFSSVG</sequence>
<evidence type="ECO:0000313" key="2">
    <source>
        <dbReference type="Proteomes" id="UP000030653"/>
    </source>
</evidence>
<dbReference type="AlphaFoldDB" id="M5GG68"/>
<dbReference type="GeneID" id="63687035"/>
<proteinExistence type="predicted"/>
<name>M5GG68_DACPD</name>
<dbReference type="HOGENOM" id="CLU_2527403_0_0_1"/>
<accession>M5GG68</accession>
<protein>
    <submittedName>
        <fullName evidence="1">Uncharacterized protein</fullName>
    </submittedName>
</protein>
<organism evidence="1 2">
    <name type="scientific">Dacryopinax primogenitus (strain DJM 731)</name>
    <name type="common">Brown rot fungus</name>
    <dbReference type="NCBI Taxonomy" id="1858805"/>
    <lineage>
        <taxon>Eukaryota</taxon>
        <taxon>Fungi</taxon>
        <taxon>Dikarya</taxon>
        <taxon>Basidiomycota</taxon>
        <taxon>Agaricomycotina</taxon>
        <taxon>Dacrymycetes</taxon>
        <taxon>Dacrymycetales</taxon>
        <taxon>Dacrymycetaceae</taxon>
        <taxon>Dacryopinax</taxon>
    </lineage>
</organism>
<gene>
    <name evidence="1" type="ORF">DACRYDRAFT_20537</name>
</gene>
<dbReference type="RefSeq" id="XP_040631857.1">
    <property type="nucleotide sequence ID" value="XM_040771973.1"/>
</dbReference>
<dbReference type="EMBL" id="JH795857">
    <property type="protein sequence ID" value="EJU04963.1"/>
    <property type="molecule type" value="Genomic_DNA"/>
</dbReference>
<evidence type="ECO:0000313" key="1">
    <source>
        <dbReference type="EMBL" id="EJU04963.1"/>
    </source>
</evidence>